<dbReference type="InterPro" id="IPR013766">
    <property type="entry name" value="Thioredoxin_domain"/>
</dbReference>
<dbReference type="AlphaFoldDB" id="A0A4Y9R487"/>
<dbReference type="EMBL" id="SPQZ01000002">
    <property type="protein sequence ID" value="TFV99404.1"/>
    <property type="molecule type" value="Genomic_DNA"/>
</dbReference>
<keyword evidence="3" id="KW-1185">Reference proteome</keyword>
<evidence type="ECO:0000259" key="1">
    <source>
        <dbReference type="Pfam" id="PF00085"/>
    </source>
</evidence>
<dbReference type="InterPro" id="IPR036249">
    <property type="entry name" value="Thioredoxin-like_sf"/>
</dbReference>
<organism evidence="2 3">
    <name type="scientific">Orlajensenia leifsoniae</name>
    <dbReference type="NCBI Taxonomy" id="2561933"/>
    <lineage>
        <taxon>Bacteria</taxon>
        <taxon>Bacillati</taxon>
        <taxon>Actinomycetota</taxon>
        <taxon>Actinomycetes</taxon>
        <taxon>Micrococcales</taxon>
        <taxon>Microbacteriaceae</taxon>
        <taxon>Orlajensenia</taxon>
    </lineage>
</organism>
<comment type="caution">
    <text evidence="2">The sequence shown here is derived from an EMBL/GenBank/DDBJ whole genome shotgun (WGS) entry which is preliminary data.</text>
</comment>
<sequence length="175" mass="18208">MQWIVALAAALALVAATTALGFWLRSRDGRITVTDAAGEASAAVATPSAAGSPSTAAPASTLASPHAALIVTPADVDTDEQFGENATLLQFSTEFCSRCPQTRVVLGDIAGEHIGVRHLDVDLTHRPDIARRYNVLQTPTTLILDGRGTVRARVGGAPDRRAVSDRLTTIIGSPA</sequence>
<feature type="domain" description="Thioredoxin" evidence="1">
    <location>
        <begin position="84"/>
        <end position="160"/>
    </location>
</feature>
<accession>A0A4Y9R487</accession>
<evidence type="ECO:0000313" key="3">
    <source>
        <dbReference type="Proteomes" id="UP000298127"/>
    </source>
</evidence>
<dbReference type="Pfam" id="PF00085">
    <property type="entry name" value="Thioredoxin"/>
    <property type="match status" value="1"/>
</dbReference>
<evidence type="ECO:0000313" key="2">
    <source>
        <dbReference type="EMBL" id="TFV99404.1"/>
    </source>
</evidence>
<reference evidence="2 3" key="1">
    <citation type="journal article" date="2018" name="J. Microbiol.">
        <title>Leifsonia flava sp. nov., a novel actinobacterium isolated from the rhizosphere of Aquilegia viridiflora.</title>
        <authorList>
            <person name="Cai Y."/>
            <person name="Tao W.Z."/>
            <person name="Ma Y.J."/>
            <person name="Cheng J."/>
            <person name="Zhang M.Y."/>
            <person name="Zhang Y.X."/>
        </authorList>
    </citation>
    <scope>NUCLEOTIDE SEQUENCE [LARGE SCALE GENOMIC DNA]</scope>
    <source>
        <strain evidence="2 3">SYP-B2174</strain>
    </source>
</reference>
<protein>
    <submittedName>
        <fullName evidence="2">Thioredoxin</fullName>
    </submittedName>
</protein>
<dbReference type="Proteomes" id="UP000298127">
    <property type="component" value="Unassembled WGS sequence"/>
</dbReference>
<dbReference type="CDD" id="cd02947">
    <property type="entry name" value="TRX_family"/>
    <property type="match status" value="1"/>
</dbReference>
<name>A0A4Y9R487_9MICO</name>
<dbReference type="Gene3D" id="3.40.30.10">
    <property type="entry name" value="Glutaredoxin"/>
    <property type="match status" value="1"/>
</dbReference>
<dbReference type="SUPFAM" id="SSF52833">
    <property type="entry name" value="Thioredoxin-like"/>
    <property type="match status" value="1"/>
</dbReference>
<gene>
    <name evidence="2" type="ORF">E4M00_04340</name>
</gene>
<proteinExistence type="predicted"/>